<dbReference type="Gene3D" id="3.40.50.10090">
    <property type="match status" value="2"/>
</dbReference>
<proteinExistence type="predicted"/>
<evidence type="ECO:0000313" key="2">
    <source>
        <dbReference type="EMBL" id="KAF2835601.1"/>
    </source>
</evidence>
<dbReference type="InterPro" id="IPR039793">
    <property type="entry name" value="UROS/Hem4"/>
</dbReference>
<name>A0A9P4VJS8_9PEZI</name>
<dbReference type="GO" id="GO:0004852">
    <property type="term" value="F:uroporphyrinogen-III synthase activity"/>
    <property type="evidence" value="ECO:0007669"/>
    <property type="project" value="InterPro"/>
</dbReference>
<comment type="caution">
    <text evidence="2">The sequence shown here is derived from an EMBL/GenBank/DDBJ whole genome shotgun (WGS) entry which is preliminary data.</text>
</comment>
<accession>A0A9P4VJS8</accession>
<evidence type="ECO:0000313" key="3">
    <source>
        <dbReference type="Proteomes" id="UP000799429"/>
    </source>
</evidence>
<keyword evidence="3" id="KW-1185">Reference proteome</keyword>
<dbReference type="EMBL" id="MU006107">
    <property type="protein sequence ID" value="KAF2835601.1"/>
    <property type="molecule type" value="Genomic_DNA"/>
</dbReference>
<dbReference type="FunFam" id="3.40.50.10090:FF:000011">
    <property type="entry name" value="Uroporphyrinogen-III synthase (UroS), putative"/>
    <property type="match status" value="1"/>
</dbReference>
<feature type="domain" description="Tetrapyrrole biosynthesis uroporphyrinogen III synthase" evidence="1">
    <location>
        <begin position="84"/>
        <end position="312"/>
    </location>
</feature>
<dbReference type="Proteomes" id="UP000799429">
    <property type="component" value="Unassembled WGS sequence"/>
</dbReference>
<sequence length="325" mass="36303">MGDPLRVPILLLKTKSSPSDGYEEYLRALDCGRYDPQFVPVLEHRFKQDSLKHLRETITAPSNADITKGFVGFVDGKRWGRRSAQYGAIIFTSQRAVEAFTKVIQDLRLQQYKVDELLTQDTVFYAVGPATARGLRALGLKCPILGEETGNGQALAGFILEHYNGLNEVPDGVDGYKKGILFLVGEQRRDIIPKTLWSTELPERKRIIVTELEVYETGELAAFASTFSDILERNGEGEVPCQWVVVFSPTGCKAMLECLRWLDRDTGRAAQPAVEERKTYVITIGPTTRDFLLREFGFEPDVCAEKPSPEGVAEGISEFMKGMSL</sequence>
<dbReference type="InterPro" id="IPR003754">
    <property type="entry name" value="4pyrrol_synth_uPrphyn_synth"/>
</dbReference>
<protein>
    <submittedName>
        <fullName evidence="2">Uroporphyrinogen-III synthase-like protein</fullName>
    </submittedName>
</protein>
<gene>
    <name evidence="2" type="ORF">M501DRAFT_941577</name>
</gene>
<dbReference type="Pfam" id="PF02602">
    <property type="entry name" value="HEM4"/>
    <property type="match status" value="1"/>
</dbReference>
<dbReference type="OrthoDB" id="5595751at2759"/>
<dbReference type="PANTHER" id="PTHR12390:SF0">
    <property type="entry name" value="UROPORPHYRINOGEN-III SYNTHASE"/>
    <property type="match status" value="1"/>
</dbReference>
<dbReference type="CDD" id="cd06578">
    <property type="entry name" value="HemD"/>
    <property type="match status" value="1"/>
</dbReference>
<evidence type="ECO:0000259" key="1">
    <source>
        <dbReference type="Pfam" id="PF02602"/>
    </source>
</evidence>
<dbReference type="InterPro" id="IPR036108">
    <property type="entry name" value="4pyrrol_syn_uPrphyn_synt_sf"/>
</dbReference>
<reference evidence="2" key="1">
    <citation type="journal article" date="2020" name="Stud. Mycol.">
        <title>101 Dothideomycetes genomes: a test case for predicting lifestyles and emergence of pathogens.</title>
        <authorList>
            <person name="Haridas S."/>
            <person name="Albert R."/>
            <person name="Binder M."/>
            <person name="Bloem J."/>
            <person name="Labutti K."/>
            <person name="Salamov A."/>
            <person name="Andreopoulos B."/>
            <person name="Baker S."/>
            <person name="Barry K."/>
            <person name="Bills G."/>
            <person name="Bluhm B."/>
            <person name="Cannon C."/>
            <person name="Castanera R."/>
            <person name="Culley D."/>
            <person name="Daum C."/>
            <person name="Ezra D."/>
            <person name="Gonzalez J."/>
            <person name="Henrissat B."/>
            <person name="Kuo A."/>
            <person name="Liang C."/>
            <person name="Lipzen A."/>
            <person name="Lutzoni F."/>
            <person name="Magnuson J."/>
            <person name="Mondo S."/>
            <person name="Nolan M."/>
            <person name="Ohm R."/>
            <person name="Pangilinan J."/>
            <person name="Park H.-J."/>
            <person name="Ramirez L."/>
            <person name="Alfaro M."/>
            <person name="Sun H."/>
            <person name="Tritt A."/>
            <person name="Yoshinaga Y."/>
            <person name="Zwiers L.-H."/>
            <person name="Turgeon B."/>
            <person name="Goodwin S."/>
            <person name="Spatafora J."/>
            <person name="Crous P."/>
            <person name="Grigoriev I."/>
        </authorList>
    </citation>
    <scope>NUCLEOTIDE SEQUENCE</scope>
    <source>
        <strain evidence="2">CBS 101060</strain>
    </source>
</reference>
<dbReference type="PANTHER" id="PTHR12390">
    <property type="entry name" value="UROPORPHYRINOGEN III SYNTHASE"/>
    <property type="match status" value="1"/>
</dbReference>
<dbReference type="GO" id="GO:0006780">
    <property type="term" value="P:uroporphyrinogen III biosynthetic process"/>
    <property type="evidence" value="ECO:0007669"/>
    <property type="project" value="InterPro"/>
</dbReference>
<dbReference type="GO" id="GO:0005829">
    <property type="term" value="C:cytosol"/>
    <property type="evidence" value="ECO:0007669"/>
    <property type="project" value="TreeGrafter"/>
</dbReference>
<dbReference type="AlphaFoldDB" id="A0A9P4VJS8"/>
<organism evidence="2 3">
    <name type="scientific">Patellaria atrata CBS 101060</name>
    <dbReference type="NCBI Taxonomy" id="1346257"/>
    <lineage>
        <taxon>Eukaryota</taxon>
        <taxon>Fungi</taxon>
        <taxon>Dikarya</taxon>
        <taxon>Ascomycota</taxon>
        <taxon>Pezizomycotina</taxon>
        <taxon>Dothideomycetes</taxon>
        <taxon>Dothideomycetes incertae sedis</taxon>
        <taxon>Patellariales</taxon>
        <taxon>Patellariaceae</taxon>
        <taxon>Patellaria</taxon>
    </lineage>
</organism>
<dbReference type="SUPFAM" id="SSF69618">
    <property type="entry name" value="HemD-like"/>
    <property type="match status" value="1"/>
</dbReference>